<evidence type="ECO:0000313" key="1">
    <source>
        <dbReference type="EMBL" id="QHT36295.1"/>
    </source>
</evidence>
<dbReference type="EMBL" id="MN739035">
    <property type="protein sequence ID" value="QHT36295.1"/>
    <property type="molecule type" value="Genomic_DNA"/>
</dbReference>
<accession>A0A6C0FAV3</accession>
<dbReference type="AlphaFoldDB" id="A0A6C0FAV3"/>
<sequence length="52" mass="6087">MNNGMDSDGHVVSLIELLDGSKRLKRSFCEKYCSWYHFFCSCFENDNFVSIL</sequence>
<proteinExistence type="predicted"/>
<name>A0A6C0FAV3_9ZZZZ</name>
<reference evidence="1" key="1">
    <citation type="journal article" date="2020" name="Nature">
        <title>Giant virus diversity and host interactions through global metagenomics.</title>
        <authorList>
            <person name="Schulz F."/>
            <person name="Roux S."/>
            <person name="Paez-Espino D."/>
            <person name="Jungbluth S."/>
            <person name="Walsh D.A."/>
            <person name="Denef V.J."/>
            <person name="McMahon K.D."/>
            <person name="Konstantinidis K.T."/>
            <person name="Eloe-Fadrosh E.A."/>
            <person name="Kyrpides N.C."/>
            <person name="Woyke T."/>
        </authorList>
    </citation>
    <scope>NUCLEOTIDE SEQUENCE</scope>
    <source>
        <strain evidence="1">GVMAG-M-3300009182-46</strain>
    </source>
</reference>
<protein>
    <submittedName>
        <fullName evidence="1">Uncharacterized protein</fullName>
    </submittedName>
</protein>
<organism evidence="1">
    <name type="scientific">viral metagenome</name>
    <dbReference type="NCBI Taxonomy" id="1070528"/>
    <lineage>
        <taxon>unclassified sequences</taxon>
        <taxon>metagenomes</taxon>
        <taxon>organismal metagenomes</taxon>
    </lineage>
</organism>